<gene>
    <name evidence="2" type="ORF">KYN89_03075</name>
</gene>
<evidence type="ECO:0000313" key="2">
    <source>
        <dbReference type="EMBL" id="MBY8336020.1"/>
    </source>
</evidence>
<accession>A0ABS7PAD1</accession>
<dbReference type="Proteomes" id="UP000759298">
    <property type="component" value="Unassembled WGS sequence"/>
</dbReference>
<evidence type="ECO:0000313" key="3">
    <source>
        <dbReference type="Proteomes" id="UP000759298"/>
    </source>
</evidence>
<reference evidence="2 3" key="1">
    <citation type="submission" date="2021-07" db="EMBL/GenBank/DDBJ databases">
        <title>Alteriqipengyuania abyssalis NZ-12B nov, sp.nov isolated from deep sea sponge in pacific ocean.</title>
        <authorList>
            <person name="Tareen S."/>
            <person name="Wink J."/>
        </authorList>
    </citation>
    <scope>NUCLEOTIDE SEQUENCE [LARGE SCALE GENOMIC DNA]</scope>
    <source>
        <strain evidence="2 3">NZ-12B</strain>
    </source>
</reference>
<protein>
    <recommendedName>
        <fullName evidence="4">DUF883 family protein</fullName>
    </recommendedName>
</protein>
<dbReference type="RefSeq" id="WP_222823744.1">
    <property type="nucleotide sequence ID" value="NZ_JAHWXP010000001.1"/>
</dbReference>
<feature type="compositionally biased region" description="Low complexity" evidence="1">
    <location>
        <begin position="19"/>
        <end position="31"/>
    </location>
</feature>
<name>A0ABS7PAD1_9SPHN</name>
<dbReference type="EMBL" id="JAHWXP010000001">
    <property type="protein sequence ID" value="MBY8336020.1"/>
    <property type="molecule type" value="Genomic_DNA"/>
</dbReference>
<evidence type="ECO:0008006" key="4">
    <source>
        <dbReference type="Google" id="ProtNLM"/>
    </source>
</evidence>
<keyword evidence="3" id="KW-1185">Reference proteome</keyword>
<proteinExistence type="predicted"/>
<comment type="caution">
    <text evidence="2">The sequence shown here is derived from an EMBL/GenBank/DDBJ whole genome shotgun (WGS) entry which is preliminary data.</text>
</comment>
<sequence>MATDDKINDTSAVPLTTDAAGAPAGSAAAEGTLGGKEEAKSRFNSALDEAKAGAQALRGEASQRAQVYKEQAAAKGSEYKDQALAKGGELAVEGKHKASEALTSLSRLVAENAAKIDDNFGPKYGDHARNAARGLQDAASHIDTKSYDELGDEARQFVRKNPGLSVGLAAFGGYVLARMFRR</sequence>
<evidence type="ECO:0000256" key="1">
    <source>
        <dbReference type="SAM" id="MobiDB-lite"/>
    </source>
</evidence>
<organism evidence="2 3">
    <name type="scientific">Alteriqipengyuania abyssalis</name>
    <dbReference type="NCBI Taxonomy" id="2860200"/>
    <lineage>
        <taxon>Bacteria</taxon>
        <taxon>Pseudomonadati</taxon>
        <taxon>Pseudomonadota</taxon>
        <taxon>Alphaproteobacteria</taxon>
        <taxon>Sphingomonadales</taxon>
        <taxon>Erythrobacteraceae</taxon>
        <taxon>Alteriqipengyuania</taxon>
    </lineage>
</organism>
<feature type="region of interest" description="Disordered" evidence="1">
    <location>
        <begin position="1"/>
        <end position="42"/>
    </location>
</feature>